<evidence type="ECO:0000256" key="10">
    <source>
        <dbReference type="ARBA" id="ARBA00023136"/>
    </source>
</evidence>
<feature type="transmembrane region" description="Helical" evidence="11">
    <location>
        <begin position="27"/>
        <end position="58"/>
    </location>
</feature>
<accession>A0A388JST6</accession>
<evidence type="ECO:0000256" key="7">
    <source>
        <dbReference type="ARBA" id="ARBA00022703"/>
    </source>
</evidence>
<reference evidence="12 13" key="1">
    <citation type="journal article" date="2018" name="Cell">
        <title>The Chara Genome: Secondary Complexity and Implications for Plant Terrestrialization.</title>
        <authorList>
            <person name="Nishiyama T."/>
            <person name="Sakayama H."/>
            <person name="Vries J.D."/>
            <person name="Buschmann H."/>
            <person name="Saint-Marcoux D."/>
            <person name="Ullrich K.K."/>
            <person name="Haas F.B."/>
            <person name="Vanderstraeten L."/>
            <person name="Becker D."/>
            <person name="Lang D."/>
            <person name="Vosolsobe S."/>
            <person name="Rombauts S."/>
            <person name="Wilhelmsson P.K.I."/>
            <person name="Janitza P."/>
            <person name="Kern R."/>
            <person name="Heyl A."/>
            <person name="Rumpler F."/>
            <person name="Villalobos L.I.A.C."/>
            <person name="Clay J.M."/>
            <person name="Skokan R."/>
            <person name="Toyoda A."/>
            <person name="Suzuki Y."/>
            <person name="Kagoshima H."/>
            <person name="Schijlen E."/>
            <person name="Tajeshwar N."/>
            <person name="Catarino B."/>
            <person name="Hetherington A.J."/>
            <person name="Saltykova A."/>
            <person name="Bonnot C."/>
            <person name="Breuninger H."/>
            <person name="Symeonidi A."/>
            <person name="Radhakrishnan G.V."/>
            <person name="Van Nieuwerburgh F."/>
            <person name="Deforce D."/>
            <person name="Chang C."/>
            <person name="Karol K.G."/>
            <person name="Hedrich R."/>
            <person name="Ulvskov P."/>
            <person name="Glockner G."/>
            <person name="Delwiche C.F."/>
            <person name="Petrasek J."/>
            <person name="Van de Peer Y."/>
            <person name="Friml J."/>
            <person name="Beilby M."/>
            <person name="Dolan L."/>
            <person name="Kohara Y."/>
            <person name="Sugano S."/>
            <person name="Fujiyama A."/>
            <person name="Delaux P.-M."/>
            <person name="Quint M."/>
            <person name="TheiBen G."/>
            <person name="Hagemann M."/>
            <person name="Harholt J."/>
            <person name="Dunand C."/>
            <person name="Zachgo S."/>
            <person name="Langdale J."/>
            <person name="Maumus F."/>
            <person name="Straeten D.V.D."/>
            <person name="Gould S.B."/>
            <person name="Rensing S.A."/>
        </authorList>
    </citation>
    <scope>NUCLEOTIDE SEQUENCE [LARGE SCALE GENOMIC DNA]</scope>
    <source>
        <strain evidence="12 13">S276</strain>
    </source>
</reference>
<comment type="pathway">
    <text evidence="3 11">Protein modification; protein glycosylation.</text>
</comment>
<evidence type="ECO:0000313" key="13">
    <source>
        <dbReference type="Proteomes" id="UP000265515"/>
    </source>
</evidence>
<dbReference type="PANTHER" id="PTHR10705">
    <property type="entry name" value="DOLICHYL-DIPHOSPHOOLIGOSACCHARIDE--PROTEIN GLYCOSYLTRANSFERASE SUBUNIT DAD1"/>
    <property type="match status" value="1"/>
</dbReference>
<comment type="subcellular location">
    <subcellularLocation>
        <location evidence="2 11">Endoplasmic reticulum membrane</location>
        <topology evidence="2 11">Multi-pass membrane protein</topology>
    </subcellularLocation>
</comment>
<keyword evidence="6 11" id="KW-0812">Transmembrane</keyword>
<evidence type="ECO:0000256" key="2">
    <source>
        <dbReference type="ARBA" id="ARBA00004477"/>
    </source>
</evidence>
<dbReference type="Gramene" id="GBG60850">
    <property type="protein sequence ID" value="GBG60850"/>
    <property type="gene ID" value="CBR_g15971"/>
</dbReference>
<dbReference type="AlphaFoldDB" id="A0A388JST6"/>
<evidence type="ECO:0000256" key="6">
    <source>
        <dbReference type="ARBA" id="ARBA00022692"/>
    </source>
</evidence>
<comment type="caution">
    <text evidence="11">Lacks conserved residue(s) required for the propagation of feature annotation.</text>
</comment>
<evidence type="ECO:0000313" key="12">
    <source>
        <dbReference type="EMBL" id="GBG60850.1"/>
    </source>
</evidence>
<dbReference type="OrthoDB" id="445566at2759"/>
<keyword evidence="8 11" id="KW-0256">Endoplasmic reticulum</keyword>
<dbReference type="Pfam" id="PF02109">
    <property type="entry name" value="DAD"/>
    <property type="match status" value="1"/>
</dbReference>
<comment type="subunit">
    <text evidence="5 11">Component of the oligosaccharyltransferase (OST) complex.</text>
</comment>
<dbReference type="OMA" id="WSVYLIA"/>
<proteinExistence type="inferred from homology"/>
<dbReference type="InterPro" id="IPR003038">
    <property type="entry name" value="DAD/Ost2"/>
</dbReference>
<evidence type="ECO:0000256" key="5">
    <source>
        <dbReference type="ARBA" id="ARBA00011157"/>
    </source>
</evidence>
<comment type="function">
    <text evidence="1 11">Subunit of the oligosaccharyl transferase (OST) complex that catalyzes the initial transfer of a defined glycan (Glc(3)Man(9)GlcNAc(2) in eukaryotes) from the lipid carrier dolichol-pyrophosphate to an asparagine residue within an Asn-X-Ser/Thr consensus motif in nascent polypeptide chains, the first step in protein N-glycosylation. N-glycosylation occurs cotranslationally and the complex associates with the Sec61 complex at the channel-forming translocon complex that mediates protein translocation across the endoplasmic reticulum (ER). All subunits are required for a maximal enzyme activity.</text>
</comment>
<evidence type="ECO:0000256" key="11">
    <source>
        <dbReference type="RuleBase" id="RU361136"/>
    </source>
</evidence>
<sequence>MGLLGDMTAVVSSFSTEYGKTPAKLKFVYMLAVGSFPFNSFLAGFLSCIGSAVLTVCLRMQVNKENKEYKDLPLERAFADYILANLVLHLVVMNFIG</sequence>
<protein>
    <recommendedName>
        <fullName evidence="11">Dolichyl-diphosphooligosaccharide--protein glycosyltransferase subunit DAD1</fullName>
        <shortName evidence="11">Oligosaccharyl transferase subunit DAD1</shortName>
    </recommendedName>
</protein>
<keyword evidence="13" id="KW-1185">Reference proteome</keyword>
<keyword evidence="9 11" id="KW-1133">Transmembrane helix</keyword>
<name>A0A388JST6_CHABU</name>
<dbReference type="GO" id="GO:0006487">
    <property type="term" value="P:protein N-linked glycosylation"/>
    <property type="evidence" value="ECO:0007669"/>
    <property type="project" value="TreeGrafter"/>
</dbReference>
<organism evidence="12 13">
    <name type="scientific">Chara braunii</name>
    <name type="common">Braun's stonewort</name>
    <dbReference type="NCBI Taxonomy" id="69332"/>
    <lineage>
        <taxon>Eukaryota</taxon>
        <taxon>Viridiplantae</taxon>
        <taxon>Streptophyta</taxon>
        <taxon>Charophyceae</taxon>
        <taxon>Charales</taxon>
        <taxon>Characeae</taxon>
        <taxon>Chara</taxon>
    </lineage>
</organism>
<keyword evidence="10 11" id="KW-0472">Membrane</keyword>
<dbReference type="STRING" id="69332.A0A388JST6"/>
<evidence type="ECO:0000256" key="9">
    <source>
        <dbReference type="ARBA" id="ARBA00022989"/>
    </source>
</evidence>
<dbReference type="UniPathway" id="UPA00378"/>
<dbReference type="EMBL" id="BFEA01000015">
    <property type="protein sequence ID" value="GBG60850.1"/>
    <property type="molecule type" value="Genomic_DNA"/>
</dbReference>
<gene>
    <name evidence="12" type="ORF">CBR_g15971</name>
</gene>
<keyword evidence="7" id="KW-0053">Apoptosis</keyword>
<comment type="caution">
    <text evidence="12">The sequence shown here is derived from an EMBL/GenBank/DDBJ whole genome shotgun (WGS) entry which is preliminary data.</text>
</comment>
<evidence type="ECO:0000256" key="4">
    <source>
        <dbReference type="ARBA" id="ARBA00009386"/>
    </source>
</evidence>
<evidence type="ECO:0000256" key="8">
    <source>
        <dbReference type="ARBA" id="ARBA00022824"/>
    </source>
</evidence>
<dbReference type="PANTHER" id="PTHR10705:SF0">
    <property type="entry name" value="DOLICHYL-DIPHOSPHOOLIGOSACCHARIDE--PROTEIN GLYCOSYLTRANSFERASE SUBUNIT DAD1"/>
    <property type="match status" value="1"/>
</dbReference>
<dbReference type="Proteomes" id="UP000265515">
    <property type="component" value="Unassembled WGS sequence"/>
</dbReference>
<comment type="similarity">
    <text evidence="4 11">Belongs to the DAD/OST2 family.</text>
</comment>
<evidence type="ECO:0000256" key="3">
    <source>
        <dbReference type="ARBA" id="ARBA00004922"/>
    </source>
</evidence>
<dbReference type="GO" id="GO:0008250">
    <property type="term" value="C:oligosaccharyltransferase complex"/>
    <property type="evidence" value="ECO:0007669"/>
    <property type="project" value="InterPro"/>
</dbReference>
<evidence type="ECO:0000256" key="1">
    <source>
        <dbReference type="ARBA" id="ARBA00002791"/>
    </source>
</evidence>